<dbReference type="CDD" id="cd14016">
    <property type="entry name" value="STKc_CK1"/>
    <property type="match status" value="1"/>
</dbReference>
<dbReference type="PROSITE" id="PS00108">
    <property type="entry name" value="PROTEIN_KINASE_ST"/>
    <property type="match status" value="1"/>
</dbReference>
<dbReference type="InterPro" id="IPR017441">
    <property type="entry name" value="Protein_kinase_ATP_BS"/>
</dbReference>
<dbReference type="InterPro" id="IPR000719">
    <property type="entry name" value="Prot_kinase_dom"/>
</dbReference>
<dbReference type="EMBL" id="LXWW01000336">
    <property type="protein sequence ID" value="OAO13734.1"/>
    <property type="molecule type" value="Genomic_DNA"/>
</dbReference>
<evidence type="ECO:0000256" key="5">
    <source>
        <dbReference type="PROSITE-ProRule" id="PRU10141"/>
    </source>
</evidence>
<keyword evidence="8" id="KW-0808">Transferase</keyword>
<comment type="caution">
    <text evidence="8">The sequence shown here is derived from an EMBL/GenBank/DDBJ whole genome shotgun (WGS) entry which is preliminary data.</text>
</comment>
<reference evidence="8 9" key="1">
    <citation type="submission" date="2016-05" db="EMBL/GenBank/DDBJ databases">
        <title>Nuclear genome of Blastocystis sp. subtype 1 NandII.</title>
        <authorList>
            <person name="Gentekaki E."/>
            <person name="Curtis B."/>
            <person name="Stairs C."/>
            <person name="Eme L."/>
            <person name="Herman E."/>
            <person name="Klimes V."/>
            <person name="Arias M.C."/>
            <person name="Elias M."/>
            <person name="Hilliou F."/>
            <person name="Klute M."/>
            <person name="Malik S.-B."/>
            <person name="Pightling A."/>
            <person name="Rachubinski R."/>
            <person name="Salas D."/>
            <person name="Schlacht A."/>
            <person name="Suga H."/>
            <person name="Archibald J."/>
            <person name="Ball S.G."/>
            <person name="Clark G."/>
            <person name="Dacks J."/>
            <person name="Van Der Giezen M."/>
            <person name="Tsaousis A."/>
            <person name="Roger A."/>
        </authorList>
    </citation>
    <scope>NUCLEOTIDE SEQUENCE [LARGE SCALE GENOMIC DNA]</scope>
    <source>
        <strain evidence="9">ATCC 50177 / NandII</strain>
    </source>
</reference>
<keyword evidence="6" id="KW-0723">Serine/threonine-protein kinase</keyword>
<dbReference type="OrthoDB" id="5800476at2759"/>
<dbReference type="SMART" id="SM00220">
    <property type="entry name" value="S_TKc"/>
    <property type="match status" value="1"/>
</dbReference>
<dbReference type="Proteomes" id="UP000078348">
    <property type="component" value="Unassembled WGS sequence"/>
</dbReference>
<sequence>MEFRVGYNYRLGRKVGGGAFGEIYLGTDITTGNEVAIKLESASCRNPQLQYEYKIYRLLKGGVGIPSALYYSKEGSYNVMVMDLLGPSLEDLFNYCSRRFTLKTVCMLAREMILRLQYVHSKCFIHRDIKPDNFTVGLNRDNNTVFLIDYGLSKRYRNPVTKEHIPYRENKSLTGTPRYASLYNHLGMEQSRRDDLESLGYVFLYFLRGKLPWQGLRAETKKEKYNRIMEYKMEIGFDHLCQSYPEEFLLYFDYCHGLGFDETPDYDYLRGLFSELMKRKNIEDDGMYDWMNGSITHVASALPKHCIGANGAIRRDLLRPAAKEVREAMTPEDLNQEASEKEEGVARLANLHSIEMVVQPKHLSQSTLSQFAVRCEEGSELNSAMPQNEATQ</sequence>
<dbReference type="PANTHER" id="PTHR11909">
    <property type="entry name" value="CASEIN KINASE-RELATED"/>
    <property type="match status" value="1"/>
</dbReference>
<proteinExistence type="inferred from homology"/>
<dbReference type="Gene3D" id="1.10.510.10">
    <property type="entry name" value="Transferase(Phosphotransferase) domain 1"/>
    <property type="match status" value="1"/>
</dbReference>
<evidence type="ECO:0000313" key="9">
    <source>
        <dbReference type="Proteomes" id="UP000078348"/>
    </source>
</evidence>
<dbReference type="STRING" id="478820.A0A196SCJ9"/>
<dbReference type="GO" id="GO:0005524">
    <property type="term" value="F:ATP binding"/>
    <property type="evidence" value="ECO:0007669"/>
    <property type="project" value="UniProtKB-UniRule"/>
</dbReference>
<organism evidence="8 9">
    <name type="scientific">Blastocystis sp. subtype 1 (strain ATCC 50177 / NandII)</name>
    <dbReference type="NCBI Taxonomy" id="478820"/>
    <lineage>
        <taxon>Eukaryota</taxon>
        <taxon>Sar</taxon>
        <taxon>Stramenopiles</taxon>
        <taxon>Bigyra</taxon>
        <taxon>Opalozoa</taxon>
        <taxon>Opalinata</taxon>
        <taxon>Blastocystidae</taxon>
        <taxon>Blastocystis</taxon>
    </lineage>
</organism>
<comment type="similarity">
    <text evidence="6">Belongs to the protein kinase superfamily.</text>
</comment>
<keyword evidence="3 5" id="KW-0067">ATP-binding</keyword>
<feature type="binding site" evidence="5">
    <location>
        <position position="38"/>
    </location>
    <ligand>
        <name>ATP</name>
        <dbReference type="ChEBI" id="CHEBI:30616"/>
    </ligand>
</feature>
<dbReference type="InterPro" id="IPR011009">
    <property type="entry name" value="Kinase-like_dom_sf"/>
</dbReference>
<protein>
    <recommendedName>
        <fullName evidence="4">Casein kinase I</fullName>
        <ecNumber evidence="1">2.7.11.1</ecNumber>
    </recommendedName>
</protein>
<dbReference type="GO" id="GO:0004674">
    <property type="term" value="F:protein serine/threonine kinase activity"/>
    <property type="evidence" value="ECO:0007669"/>
    <property type="project" value="UniProtKB-KW"/>
</dbReference>
<accession>A0A196SCJ9</accession>
<evidence type="ECO:0000259" key="7">
    <source>
        <dbReference type="PROSITE" id="PS50011"/>
    </source>
</evidence>
<gene>
    <name evidence="8" type="ORF">AV274_4609</name>
</gene>
<name>A0A196SCJ9_BLAHN</name>
<keyword evidence="9" id="KW-1185">Reference proteome</keyword>
<evidence type="ECO:0000256" key="1">
    <source>
        <dbReference type="ARBA" id="ARBA00012513"/>
    </source>
</evidence>
<evidence type="ECO:0000256" key="6">
    <source>
        <dbReference type="RuleBase" id="RU000304"/>
    </source>
</evidence>
<dbReference type="InterPro" id="IPR008271">
    <property type="entry name" value="Ser/Thr_kinase_AS"/>
</dbReference>
<evidence type="ECO:0000313" key="8">
    <source>
        <dbReference type="EMBL" id="OAO13734.1"/>
    </source>
</evidence>
<feature type="domain" description="Protein kinase" evidence="7">
    <location>
        <begin position="9"/>
        <end position="291"/>
    </location>
</feature>
<evidence type="ECO:0000256" key="2">
    <source>
        <dbReference type="ARBA" id="ARBA00022741"/>
    </source>
</evidence>
<keyword evidence="8" id="KW-0418">Kinase</keyword>
<dbReference type="AlphaFoldDB" id="A0A196SCJ9"/>
<dbReference type="EC" id="2.7.11.1" evidence="1"/>
<evidence type="ECO:0000256" key="4">
    <source>
        <dbReference type="ARBA" id="ARBA00023860"/>
    </source>
</evidence>
<dbReference type="InterPro" id="IPR050235">
    <property type="entry name" value="CK1_Ser-Thr_kinase"/>
</dbReference>
<keyword evidence="2 5" id="KW-0547">Nucleotide-binding</keyword>
<dbReference type="PROSITE" id="PS50011">
    <property type="entry name" value="PROTEIN_KINASE_DOM"/>
    <property type="match status" value="1"/>
</dbReference>
<dbReference type="PROSITE" id="PS00107">
    <property type="entry name" value="PROTEIN_KINASE_ATP"/>
    <property type="match status" value="1"/>
</dbReference>
<evidence type="ECO:0000256" key="3">
    <source>
        <dbReference type="ARBA" id="ARBA00022840"/>
    </source>
</evidence>
<dbReference type="FunFam" id="1.10.510.10:FF:000596">
    <property type="entry name" value="CK1 family protein kinase"/>
    <property type="match status" value="1"/>
</dbReference>
<dbReference type="SUPFAM" id="SSF56112">
    <property type="entry name" value="Protein kinase-like (PK-like)"/>
    <property type="match status" value="1"/>
</dbReference>
<dbReference type="Pfam" id="PF00069">
    <property type="entry name" value="Pkinase"/>
    <property type="match status" value="1"/>
</dbReference>